<feature type="region of interest" description="Disordered" evidence="2">
    <location>
        <begin position="258"/>
        <end position="434"/>
    </location>
</feature>
<dbReference type="Gene3D" id="3.30.565.10">
    <property type="entry name" value="Histidine kinase-like ATPase, C-terminal domain"/>
    <property type="match status" value="1"/>
</dbReference>
<dbReference type="InterPro" id="IPR001932">
    <property type="entry name" value="PPM-type_phosphatase-like_dom"/>
</dbReference>
<gene>
    <name evidence="4" type="ORF">HCN08_01630</name>
</gene>
<protein>
    <submittedName>
        <fullName evidence="4">SpoIIE family protein phosphatase</fullName>
    </submittedName>
</protein>
<dbReference type="PANTHER" id="PTHR43156:SF2">
    <property type="entry name" value="STAGE II SPORULATION PROTEIN E"/>
    <property type="match status" value="1"/>
</dbReference>
<feature type="domain" description="PPM-type phosphatase" evidence="3">
    <location>
        <begin position="525"/>
        <end position="757"/>
    </location>
</feature>
<feature type="compositionally biased region" description="Low complexity" evidence="2">
    <location>
        <begin position="309"/>
        <end position="320"/>
    </location>
</feature>
<evidence type="ECO:0000256" key="2">
    <source>
        <dbReference type="SAM" id="MobiDB-lite"/>
    </source>
</evidence>
<feature type="compositionally biased region" description="Basic and acidic residues" evidence="2">
    <location>
        <begin position="321"/>
        <end position="336"/>
    </location>
</feature>
<evidence type="ECO:0000313" key="5">
    <source>
        <dbReference type="Proteomes" id="UP000734511"/>
    </source>
</evidence>
<organism evidence="4 5">
    <name type="scientific">Actinacidiphila epipremni</name>
    <dbReference type="NCBI Taxonomy" id="2053013"/>
    <lineage>
        <taxon>Bacteria</taxon>
        <taxon>Bacillati</taxon>
        <taxon>Actinomycetota</taxon>
        <taxon>Actinomycetes</taxon>
        <taxon>Kitasatosporales</taxon>
        <taxon>Streptomycetaceae</taxon>
        <taxon>Actinacidiphila</taxon>
    </lineage>
</organism>
<feature type="compositionally biased region" description="Basic and acidic residues" evidence="2">
    <location>
        <begin position="294"/>
        <end position="308"/>
    </location>
</feature>
<dbReference type="InterPro" id="IPR052016">
    <property type="entry name" value="Bact_Sigma-Reg"/>
</dbReference>
<evidence type="ECO:0000259" key="3">
    <source>
        <dbReference type="SMART" id="SM00331"/>
    </source>
</evidence>
<keyword evidence="1" id="KW-0378">Hydrolase</keyword>
<dbReference type="InterPro" id="IPR036890">
    <property type="entry name" value="HATPase_C_sf"/>
</dbReference>
<dbReference type="SMART" id="SM00331">
    <property type="entry name" value="PP2C_SIG"/>
    <property type="match status" value="1"/>
</dbReference>
<dbReference type="Gene3D" id="3.60.40.10">
    <property type="entry name" value="PPM-type phosphatase domain"/>
    <property type="match status" value="1"/>
</dbReference>
<feature type="compositionally biased region" description="Pro residues" evidence="2">
    <location>
        <begin position="262"/>
        <end position="278"/>
    </location>
</feature>
<evidence type="ECO:0000313" key="4">
    <source>
        <dbReference type="EMBL" id="NJP42123.1"/>
    </source>
</evidence>
<dbReference type="SUPFAM" id="SSF55781">
    <property type="entry name" value="GAF domain-like"/>
    <property type="match status" value="1"/>
</dbReference>
<feature type="compositionally biased region" description="Basic and acidic residues" evidence="2">
    <location>
        <begin position="350"/>
        <end position="362"/>
    </location>
</feature>
<dbReference type="Proteomes" id="UP000734511">
    <property type="component" value="Unassembled WGS sequence"/>
</dbReference>
<comment type="caution">
    <text evidence="4">The sequence shown here is derived from an EMBL/GenBank/DDBJ whole genome shotgun (WGS) entry which is preliminary data.</text>
</comment>
<dbReference type="InterPro" id="IPR003594">
    <property type="entry name" value="HATPase_dom"/>
</dbReference>
<dbReference type="RefSeq" id="WP_167980973.1">
    <property type="nucleotide sequence ID" value="NZ_JAATEJ010000001.1"/>
</dbReference>
<keyword evidence="5" id="KW-1185">Reference proteome</keyword>
<proteinExistence type="predicted"/>
<dbReference type="CDD" id="cd16936">
    <property type="entry name" value="HATPase_RsbW-like"/>
    <property type="match status" value="1"/>
</dbReference>
<dbReference type="InterPro" id="IPR036457">
    <property type="entry name" value="PPM-type-like_dom_sf"/>
</dbReference>
<dbReference type="EMBL" id="JAATEJ010000001">
    <property type="protein sequence ID" value="NJP42123.1"/>
    <property type="molecule type" value="Genomic_DNA"/>
</dbReference>
<sequence>MGLLQGCREDAVSEVVARTSLSGDQKAAGAARRFLRDALARWEAAGLPAGVRFGDRLLDDGTLLVSELVTNAVVHAGTDVELECRLEALPAPPGVVIEVGDRHPARVLRDDTQEPADTREGGRGLHLVAALSDAWGISYRRDRKTVWCRLDLAPAEDPADARDGAAAPPADLLAPVPPPAPPRGDQDWTGGAALTFLAGTSDLLAGRLDEPGVAALATQLLVPRIADWCALWTYARGSAPRLAAVWHAEEQHLDALRSALTPCPPPPAPTPIARPWPYPDATAALSRPRTPGAGDRDEGGGRGSDRPEGPAAGSAGGSDADPGRDEGGGRGSDRPEGLAADPVAAQGADPRGDLAVDPDRVSDQAPESGVGPSVDLDRVAGPRVGEAAEPDSDQGANPGVDPGAGVGSGADQAPDSGVGSGGGAGQAPGRGVGSGAGSGAALGRFIGGGAFAVPLVVGGRCLGTLLVGRVAGPVMGDGLTGLVEDFARRVALALGTARQYARQAALAAVLHRGLVPAAAGAVPGIDHAVVREPPAGGRVGGDSCGLLYDLFPAGDGRWCFALGGVYGDGPEGAPLAGLVRPVLRLLAREGLGVPGVLGRLDEALAAETPTPDSGRAPGLALLYGEITPYVPGRGARCTLASAGHPAPLLLSGTSGLVTAAATAQPPLGTADPARYAGESFDLRPGDTLLCATGGAASRHRPDDDGGGDGGLAALLRGCTGLPAADIARRVLHAAPAPANAPAQAPPGGDLAVLVLRAR</sequence>
<accession>A0ABX0ZEC0</accession>
<dbReference type="Pfam" id="PF13581">
    <property type="entry name" value="HATPase_c_2"/>
    <property type="match status" value="1"/>
</dbReference>
<feature type="compositionally biased region" description="Gly residues" evidence="2">
    <location>
        <begin position="418"/>
        <end position="434"/>
    </location>
</feature>
<dbReference type="PANTHER" id="PTHR43156">
    <property type="entry name" value="STAGE II SPORULATION PROTEIN E-RELATED"/>
    <property type="match status" value="1"/>
</dbReference>
<dbReference type="InterPro" id="IPR029016">
    <property type="entry name" value="GAF-like_dom_sf"/>
</dbReference>
<dbReference type="Pfam" id="PF07228">
    <property type="entry name" value="SpoIIE"/>
    <property type="match status" value="1"/>
</dbReference>
<name>A0ABX0ZEC0_9ACTN</name>
<evidence type="ECO:0000256" key="1">
    <source>
        <dbReference type="ARBA" id="ARBA00022801"/>
    </source>
</evidence>
<reference evidence="4 5" key="1">
    <citation type="submission" date="2020-03" db="EMBL/GenBank/DDBJ databases">
        <title>WGS of actinomycetes isolated from Thailand.</title>
        <authorList>
            <person name="Thawai C."/>
        </authorList>
    </citation>
    <scope>NUCLEOTIDE SEQUENCE [LARGE SCALE GENOMIC DNA]</scope>
    <source>
        <strain evidence="4 5">PRB2-1</strain>
    </source>
</reference>
<dbReference type="Gene3D" id="3.30.450.40">
    <property type="match status" value="1"/>
</dbReference>